<sequence length="457" mass="51729">MKRAIRQGSFMAIFILFVVGVVVIINLLSINHHKKFDLTSRAIYSLSGQTKKLLSSLKENITAYAFVRSDRRLRAQDILEQYSYLSDKFRFQVVDPDKQPALAKKYKITDYDIYILETESGRRTSIKNLKENDITNAILKATTTDEKIVYIMEGHKERSIKGDKPRHWTRAVAALEEAAYKVKPLNWFTTGKTPEDADLVIIAGPKKDFQPVELDLLRELADMGTSIFITIDPDYLPNLTGYLREFGFKFNEDIIVDPVSQQLGFEWLLATAATYGKHPIVAELKAATFFWVARSIEFVFDNKRKTNLSPVGSTAPQSWSELELKSIEKGEPKFSKEKDLKGPRMVMVAGEYPFGPKKEELKIGETQKKGRIVVAGDSDFAANSYIDLSANKDIFLNAVGWLLAQENSISIRPKTRGFNPIMFTGLELNVIFFVAVTLVPVLVIISGVIVWIKRKRA</sequence>
<organism evidence="4">
    <name type="scientific">hydrothermal vent metagenome</name>
    <dbReference type="NCBI Taxonomy" id="652676"/>
    <lineage>
        <taxon>unclassified sequences</taxon>
        <taxon>metagenomes</taxon>
        <taxon>ecological metagenomes</taxon>
    </lineage>
</organism>
<dbReference type="InterPro" id="IPR055396">
    <property type="entry name" value="DUF7088"/>
</dbReference>
<keyword evidence="1" id="KW-1133">Transmembrane helix</keyword>
<name>A0A3B1C8Z2_9ZZZZ</name>
<protein>
    <submittedName>
        <fullName evidence="4">Uncharacterized protein</fullName>
    </submittedName>
</protein>
<dbReference type="Gene3D" id="3.40.30.10">
    <property type="entry name" value="Glutaredoxin"/>
    <property type="match status" value="1"/>
</dbReference>
<keyword evidence="1" id="KW-0472">Membrane</keyword>
<keyword evidence="1" id="KW-0812">Transmembrane</keyword>
<feature type="domain" description="ABC-type uncharacterised transport system" evidence="2">
    <location>
        <begin position="148"/>
        <end position="397"/>
    </location>
</feature>
<proteinExistence type="predicted"/>
<accession>A0A3B1C8Z2</accession>
<dbReference type="InterPro" id="IPR019196">
    <property type="entry name" value="ABC_transp_unknown"/>
</dbReference>
<dbReference type="AlphaFoldDB" id="A0A3B1C8Z2"/>
<feature type="transmembrane region" description="Helical" evidence="1">
    <location>
        <begin position="12"/>
        <end position="30"/>
    </location>
</feature>
<dbReference type="Pfam" id="PF09822">
    <property type="entry name" value="ABC_transp_aux"/>
    <property type="match status" value="1"/>
</dbReference>
<evidence type="ECO:0000259" key="2">
    <source>
        <dbReference type="Pfam" id="PF09822"/>
    </source>
</evidence>
<evidence type="ECO:0000256" key="1">
    <source>
        <dbReference type="SAM" id="Phobius"/>
    </source>
</evidence>
<reference evidence="4" key="1">
    <citation type="submission" date="2018-06" db="EMBL/GenBank/DDBJ databases">
        <authorList>
            <person name="Zhirakovskaya E."/>
        </authorList>
    </citation>
    <scope>NUCLEOTIDE SEQUENCE</scope>
</reference>
<evidence type="ECO:0000259" key="3">
    <source>
        <dbReference type="Pfam" id="PF23357"/>
    </source>
</evidence>
<feature type="transmembrane region" description="Helical" evidence="1">
    <location>
        <begin position="430"/>
        <end position="452"/>
    </location>
</feature>
<evidence type="ECO:0000313" key="4">
    <source>
        <dbReference type="EMBL" id="VAX20338.1"/>
    </source>
</evidence>
<gene>
    <name evidence="4" type="ORF">MNBD_NITROSPINAE02-973</name>
</gene>
<feature type="domain" description="DUF7088" evidence="3">
    <location>
        <begin position="43"/>
        <end position="115"/>
    </location>
</feature>
<dbReference type="Pfam" id="PF23357">
    <property type="entry name" value="DUF7088"/>
    <property type="match status" value="1"/>
</dbReference>
<dbReference type="EMBL" id="UOGE01000054">
    <property type="protein sequence ID" value="VAX20338.1"/>
    <property type="molecule type" value="Genomic_DNA"/>
</dbReference>